<keyword evidence="2" id="KW-0012">Acyltransferase</keyword>
<gene>
    <name evidence="4" type="ORF">HLUCCX10_09615</name>
</gene>
<evidence type="ECO:0000256" key="2">
    <source>
        <dbReference type="ARBA" id="ARBA00023315"/>
    </source>
</evidence>
<dbReference type="Pfam" id="PF00583">
    <property type="entry name" value="Acetyltransf_1"/>
    <property type="match status" value="1"/>
</dbReference>
<organism evidence="4 5">
    <name type="scientific">Algoriphagus marincola HL-49</name>
    <dbReference type="NCBI Taxonomy" id="1305737"/>
    <lineage>
        <taxon>Bacteria</taxon>
        <taxon>Pseudomonadati</taxon>
        <taxon>Bacteroidota</taxon>
        <taxon>Cytophagia</taxon>
        <taxon>Cytophagales</taxon>
        <taxon>Cyclobacteriaceae</taxon>
        <taxon>Algoriphagus</taxon>
    </lineage>
</organism>
<comment type="caution">
    <text evidence="4">The sequence shown here is derived from an EMBL/GenBank/DDBJ whole genome shotgun (WGS) entry which is preliminary data.</text>
</comment>
<evidence type="ECO:0000259" key="3">
    <source>
        <dbReference type="PROSITE" id="PS51186"/>
    </source>
</evidence>
<accession>A0A0P8BXZ6</accession>
<dbReference type="SUPFAM" id="SSF55729">
    <property type="entry name" value="Acyl-CoA N-acyltransferases (Nat)"/>
    <property type="match status" value="1"/>
</dbReference>
<keyword evidence="1 4" id="KW-0808">Transferase</keyword>
<dbReference type="Gene3D" id="3.40.630.30">
    <property type="match status" value="1"/>
</dbReference>
<dbReference type="InterPro" id="IPR016181">
    <property type="entry name" value="Acyl_CoA_acyltransferase"/>
</dbReference>
<feature type="domain" description="N-acetyltransferase" evidence="3">
    <location>
        <begin position="4"/>
        <end position="172"/>
    </location>
</feature>
<dbReference type="PATRIC" id="fig|1305737.6.peg.3627"/>
<dbReference type="GO" id="GO:0016747">
    <property type="term" value="F:acyltransferase activity, transferring groups other than amino-acyl groups"/>
    <property type="evidence" value="ECO:0007669"/>
    <property type="project" value="InterPro"/>
</dbReference>
<dbReference type="PANTHER" id="PTHR43877:SF2">
    <property type="entry name" value="AMINOALKYLPHOSPHONATE N-ACETYLTRANSFERASE-RELATED"/>
    <property type="match status" value="1"/>
</dbReference>
<dbReference type="Proteomes" id="UP000050421">
    <property type="component" value="Unassembled WGS sequence"/>
</dbReference>
<protein>
    <submittedName>
        <fullName evidence="4">Putative acetyltransferase</fullName>
    </submittedName>
</protein>
<dbReference type="eggNOG" id="COG0456">
    <property type="taxonomic scope" value="Bacteria"/>
</dbReference>
<dbReference type="STRING" id="1305737.GCA_000526355_02711"/>
<dbReference type="InterPro" id="IPR000182">
    <property type="entry name" value="GNAT_dom"/>
</dbReference>
<evidence type="ECO:0000313" key="5">
    <source>
        <dbReference type="Proteomes" id="UP000050421"/>
    </source>
</evidence>
<dbReference type="InterPro" id="IPR050832">
    <property type="entry name" value="Bact_Acetyltransf"/>
</dbReference>
<dbReference type="EMBL" id="LJXT01000055">
    <property type="protein sequence ID" value="KPQ15140.1"/>
    <property type="molecule type" value="Genomic_DNA"/>
</dbReference>
<dbReference type="AlphaFoldDB" id="A0A0P8BXZ6"/>
<dbReference type="OrthoDB" id="7205533at2"/>
<dbReference type="PROSITE" id="PS51186">
    <property type="entry name" value="GNAT"/>
    <property type="match status" value="1"/>
</dbReference>
<evidence type="ECO:0000256" key="1">
    <source>
        <dbReference type="ARBA" id="ARBA00022679"/>
    </source>
</evidence>
<name>A0A0P8BXZ6_9BACT</name>
<proteinExistence type="predicted"/>
<dbReference type="PANTHER" id="PTHR43877">
    <property type="entry name" value="AMINOALKYLPHOSPHONATE N-ACETYLTRANSFERASE-RELATED-RELATED"/>
    <property type="match status" value="1"/>
</dbReference>
<reference evidence="4 5" key="1">
    <citation type="submission" date="2015-09" db="EMBL/GenBank/DDBJ databases">
        <title>Identification and resolution of microdiversity through metagenomic sequencing of parallel consortia.</title>
        <authorList>
            <person name="Nelson W.C."/>
            <person name="Romine M.F."/>
            <person name="Lindemann S.R."/>
        </authorList>
    </citation>
    <scope>NUCLEOTIDE SEQUENCE [LARGE SCALE GENOMIC DNA]</scope>
    <source>
        <strain evidence="4">HL-49</strain>
    </source>
</reference>
<sequence length="175" mass="20476">MTSLEIREVKVADLKDLHQFAKACFVDTYASQNTPENMSLYLKEEFSEARILKLLEDPNIQFFFALKAGQIIGYLQVNWGKAQSEMLDSSIEIARIYVDKSFQGRKIGSLLLNQAIEFGKELGLQWLWLGVWEKNTRAMDFYQKNGFEIFDQHIFKLGEDEQLDWMMRINLENMS</sequence>
<evidence type="ECO:0000313" key="4">
    <source>
        <dbReference type="EMBL" id="KPQ15140.1"/>
    </source>
</evidence>
<dbReference type="CDD" id="cd04301">
    <property type="entry name" value="NAT_SF"/>
    <property type="match status" value="1"/>
</dbReference>